<comment type="caution">
    <text evidence="3">The sequence shown here is derived from an EMBL/GenBank/DDBJ whole genome shotgun (WGS) entry which is preliminary data.</text>
</comment>
<gene>
    <name evidence="3" type="ORF">THICB1_170100</name>
</gene>
<dbReference type="PANTHER" id="PTHR35604:SF2">
    <property type="entry name" value="TRANSPOSASE INSH FOR INSERTION SEQUENCE ELEMENT IS5A-RELATED"/>
    <property type="match status" value="1"/>
</dbReference>
<evidence type="ECO:0000259" key="2">
    <source>
        <dbReference type="Pfam" id="PF05598"/>
    </source>
</evidence>
<dbReference type="EMBL" id="CTRI01000009">
    <property type="protein sequence ID" value="CQR31543.1"/>
    <property type="molecule type" value="Genomic_DNA"/>
</dbReference>
<dbReference type="Pfam" id="PF05598">
    <property type="entry name" value="DUF772"/>
    <property type="match status" value="1"/>
</dbReference>
<feature type="region of interest" description="Disordered" evidence="1">
    <location>
        <begin position="125"/>
        <end position="163"/>
    </location>
</feature>
<evidence type="ECO:0000256" key="1">
    <source>
        <dbReference type="SAM" id="MobiDB-lite"/>
    </source>
</evidence>
<evidence type="ECO:0000313" key="3">
    <source>
        <dbReference type="EMBL" id="CQR31543.1"/>
    </source>
</evidence>
<feature type="compositionally biased region" description="Basic and acidic residues" evidence="1">
    <location>
        <begin position="129"/>
        <end position="148"/>
    </location>
</feature>
<evidence type="ECO:0000313" key="4">
    <source>
        <dbReference type="Proteomes" id="UP000078599"/>
    </source>
</evidence>
<sequence length="207" mass="22777">MEERDAGEDRREVLGNVRGRCEGRAPEHRAGEAHACDAAAGVVQERQLAEQISHNLLFRWFVGLLIEDTVRSHSVFSKNCDRLIEFDAVTDLFNATVEMAQGPGLLSGEHFGVDDTLIHAWASHKSVRRKDGSDDDRPPEDWHGESRSHATHASTSDPESRLYRKSSACAAELSGKRKSRQMPVLHGCMIHADKLTAGPAVTDGGWG</sequence>
<name>A0ABM9T5K6_THIA3</name>
<protein>
    <recommendedName>
        <fullName evidence="2">Transposase InsH N-terminal domain-containing protein</fullName>
    </recommendedName>
</protein>
<feature type="domain" description="Transposase InsH N-terminal" evidence="2">
    <location>
        <begin position="40"/>
        <end position="82"/>
    </location>
</feature>
<dbReference type="Proteomes" id="UP000078599">
    <property type="component" value="Unassembled WGS sequence"/>
</dbReference>
<organism evidence="3 4">
    <name type="scientific">Thiomonas arsenitoxydans (strain DSM 22701 / CIP 110005 / 3As)</name>
    <dbReference type="NCBI Taxonomy" id="426114"/>
    <lineage>
        <taxon>Bacteria</taxon>
        <taxon>Pseudomonadati</taxon>
        <taxon>Pseudomonadota</taxon>
        <taxon>Betaproteobacteria</taxon>
        <taxon>Burkholderiales</taxon>
        <taxon>Thiomonas</taxon>
    </lineage>
</organism>
<reference evidence="3 4" key="1">
    <citation type="submission" date="2015-03" db="EMBL/GenBank/DDBJ databases">
        <authorList>
            <person name="Regsiter A."/>
            <person name="william w."/>
        </authorList>
    </citation>
    <scope>NUCLEOTIDE SEQUENCE [LARGE SCALE GENOMIC DNA]</scope>
    <source>
        <strain evidence="3 4">CB1</strain>
    </source>
</reference>
<dbReference type="PANTHER" id="PTHR35604">
    <property type="entry name" value="TRANSPOSASE INSH FOR INSERTION SEQUENCE ELEMENT IS5A-RELATED"/>
    <property type="match status" value="1"/>
</dbReference>
<proteinExistence type="predicted"/>
<dbReference type="InterPro" id="IPR008490">
    <property type="entry name" value="Transposase_InsH_N"/>
</dbReference>
<keyword evidence="4" id="KW-1185">Reference proteome</keyword>
<accession>A0ABM9T5K6</accession>